<dbReference type="AlphaFoldDB" id="A0A0L6JGI3"/>
<dbReference type="RefSeq" id="WP_036939351.1">
    <property type="nucleotide sequence ID" value="NZ_JQKC01000009.1"/>
</dbReference>
<sequence>MSITVSMWSGKSGEIKRFLKSFFQKEVKSEDDISQWIYVYNKPLEAIDIISALMDNKDKYKISMFIQIDRGDLYLVNEYNHNDIIKSLIQLVHSKYIV</sequence>
<protein>
    <submittedName>
        <fullName evidence="1">Uncharacterized protein</fullName>
    </submittedName>
</protein>
<dbReference type="OrthoDB" id="1739544at2"/>
<evidence type="ECO:0000313" key="2">
    <source>
        <dbReference type="Proteomes" id="UP000036923"/>
    </source>
</evidence>
<gene>
    <name evidence="1" type="ORF">Bccel_0057</name>
</gene>
<organism evidence="1 2">
    <name type="scientific">Pseudobacteroides cellulosolvens ATCC 35603 = DSM 2933</name>
    <dbReference type="NCBI Taxonomy" id="398512"/>
    <lineage>
        <taxon>Bacteria</taxon>
        <taxon>Bacillati</taxon>
        <taxon>Bacillota</taxon>
        <taxon>Clostridia</taxon>
        <taxon>Eubacteriales</taxon>
        <taxon>Oscillospiraceae</taxon>
        <taxon>Pseudobacteroides</taxon>
    </lineage>
</organism>
<dbReference type="eggNOG" id="ENOG50338HA">
    <property type="taxonomic scope" value="Bacteria"/>
</dbReference>
<dbReference type="EMBL" id="LGTC01000001">
    <property type="protein sequence ID" value="KNY24800.1"/>
    <property type="molecule type" value="Genomic_DNA"/>
</dbReference>
<accession>A0A0L6JGI3</accession>
<evidence type="ECO:0000313" key="1">
    <source>
        <dbReference type="EMBL" id="KNY24800.1"/>
    </source>
</evidence>
<proteinExistence type="predicted"/>
<dbReference type="Proteomes" id="UP000036923">
    <property type="component" value="Unassembled WGS sequence"/>
</dbReference>
<comment type="caution">
    <text evidence="1">The sequence shown here is derived from an EMBL/GenBank/DDBJ whole genome shotgun (WGS) entry which is preliminary data.</text>
</comment>
<reference evidence="2" key="1">
    <citation type="submission" date="2015-07" db="EMBL/GenBank/DDBJ databases">
        <title>Near-Complete Genome Sequence of the Cellulolytic Bacterium Bacteroides (Pseudobacteroides) cellulosolvens ATCC 35603.</title>
        <authorList>
            <person name="Dassa B."/>
            <person name="Utturkar S.M."/>
            <person name="Klingeman D.M."/>
            <person name="Hurt R.A."/>
            <person name="Keller M."/>
            <person name="Xu J."/>
            <person name="Reddy Y.H.K."/>
            <person name="Borovok I."/>
            <person name="Grinberg I.R."/>
            <person name="Lamed R."/>
            <person name="Zhivin O."/>
            <person name="Bayer E.A."/>
            <person name="Brown S.D."/>
        </authorList>
    </citation>
    <scope>NUCLEOTIDE SEQUENCE [LARGE SCALE GENOMIC DNA]</scope>
    <source>
        <strain evidence="2">DSM 2933</strain>
    </source>
</reference>
<keyword evidence="2" id="KW-1185">Reference proteome</keyword>
<name>A0A0L6JGI3_9FIRM</name>